<proteinExistence type="predicted"/>
<dbReference type="InterPro" id="IPR013783">
    <property type="entry name" value="Ig-like_fold"/>
</dbReference>
<dbReference type="Proteomes" id="UP000247498">
    <property type="component" value="Unassembled WGS sequence"/>
</dbReference>
<feature type="signal peptide" evidence="1">
    <location>
        <begin position="1"/>
        <end position="23"/>
    </location>
</feature>
<dbReference type="EMBL" id="BDRX01000016">
    <property type="protein sequence ID" value="GBF90398.1"/>
    <property type="molecule type" value="Genomic_DNA"/>
</dbReference>
<dbReference type="Gene3D" id="2.60.40.10">
    <property type="entry name" value="Immunoglobulins"/>
    <property type="match status" value="1"/>
</dbReference>
<name>A0A2V0NRV1_9CHLO</name>
<dbReference type="AlphaFoldDB" id="A0A2V0NRV1"/>
<dbReference type="InParanoid" id="A0A2V0NRV1"/>
<evidence type="ECO:0000313" key="3">
    <source>
        <dbReference type="Proteomes" id="UP000247498"/>
    </source>
</evidence>
<keyword evidence="1" id="KW-0732">Signal</keyword>
<gene>
    <name evidence="2" type="ORF">Rsub_02504</name>
</gene>
<accession>A0A2V0NRV1</accession>
<evidence type="ECO:0008006" key="4">
    <source>
        <dbReference type="Google" id="ProtNLM"/>
    </source>
</evidence>
<dbReference type="OrthoDB" id="561751at2759"/>
<evidence type="ECO:0000313" key="2">
    <source>
        <dbReference type="EMBL" id="GBF90398.1"/>
    </source>
</evidence>
<organism evidence="2 3">
    <name type="scientific">Raphidocelis subcapitata</name>
    <dbReference type="NCBI Taxonomy" id="307507"/>
    <lineage>
        <taxon>Eukaryota</taxon>
        <taxon>Viridiplantae</taxon>
        <taxon>Chlorophyta</taxon>
        <taxon>core chlorophytes</taxon>
        <taxon>Chlorophyceae</taxon>
        <taxon>CS clade</taxon>
        <taxon>Sphaeropleales</taxon>
        <taxon>Selenastraceae</taxon>
        <taxon>Raphidocelis</taxon>
    </lineage>
</organism>
<sequence>MAAGRHTLLAGLWLALALGLALAGPARAEDSISFEILTNIPADAAGNLPAGNPPSEEDLQAFLSTARETGLSPKPASAASPVAQFARASAQSGGPSVAPLAQMTVNPIYFWTTPLGPAGFRKTRVFTAFFVNTGDQVVNAGAVVSFWANKTEPATCGEAGADAEYTLPEMAPFKIITVRVKVPYTSNALISNATNVMRIFLDSTCQVAADSDLTDQYTTSPSVLLPKSSASYAALTAATNLPNNLPNGIAGVVYGGGFADFFTFLEMTPTVPTTGGTFKVNVPVTNFGTASSPEGVTMQVWANTPVGINLKACTNTGDKTVILPAIAPGQTKIIEVEGLVAPSTVPFFGRPRVNVVVDASCMLQAAPAARVSSYDIMATPSAVFRGYQARNQITYEISTDPKVPKAGTTMTVKFKVMNIAATEGAIGTVGVWLKPALSPSPLLWGGYYSGSRCARTGLAATAGYPKVVVQPGMTKTLTIRNVPVPAGAGWYEVSALPDINCTLPATATSATVPAFAAFEVVA</sequence>
<reference evidence="2 3" key="1">
    <citation type="journal article" date="2018" name="Sci. Rep.">
        <title>Raphidocelis subcapitata (=Pseudokirchneriella subcapitata) provides an insight into genome evolution and environmental adaptations in the Sphaeropleales.</title>
        <authorList>
            <person name="Suzuki S."/>
            <person name="Yamaguchi H."/>
            <person name="Nakajima N."/>
            <person name="Kawachi M."/>
        </authorList>
    </citation>
    <scope>NUCLEOTIDE SEQUENCE [LARGE SCALE GENOMIC DNA]</scope>
    <source>
        <strain evidence="2 3">NIES-35</strain>
    </source>
</reference>
<evidence type="ECO:0000256" key="1">
    <source>
        <dbReference type="SAM" id="SignalP"/>
    </source>
</evidence>
<protein>
    <recommendedName>
        <fullName evidence="4">CARDB domain-containing protein</fullName>
    </recommendedName>
</protein>
<keyword evidence="3" id="KW-1185">Reference proteome</keyword>
<comment type="caution">
    <text evidence="2">The sequence shown here is derived from an EMBL/GenBank/DDBJ whole genome shotgun (WGS) entry which is preliminary data.</text>
</comment>
<feature type="chain" id="PRO_5016028221" description="CARDB domain-containing protein" evidence="1">
    <location>
        <begin position="24"/>
        <end position="522"/>
    </location>
</feature>